<dbReference type="EMBL" id="JAPEVG010000754">
    <property type="protein sequence ID" value="KAJ8455570.1"/>
    <property type="molecule type" value="Genomic_DNA"/>
</dbReference>
<dbReference type="Proteomes" id="UP001215151">
    <property type="component" value="Unassembled WGS sequence"/>
</dbReference>
<dbReference type="GO" id="GO:1904868">
    <property type="term" value="P:telomerase catalytic core complex assembly"/>
    <property type="evidence" value="ECO:0007669"/>
    <property type="project" value="InterPro"/>
</dbReference>
<feature type="domain" description="XRRM" evidence="4">
    <location>
        <begin position="399"/>
        <end position="448"/>
    </location>
</feature>
<evidence type="ECO:0000259" key="4">
    <source>
        <dbReference type="PROSITE" id="PS51939"/>
    </source>
</evidence>
<dbReference type="InterPro" id="IPR012677">
    <property type="entry name" value="Nucleotide-bd_a/b_plait_sf"/>
</dbReference>
<sequence length="448" mass="49286">MFPFVPRKVAQKSKANPRHTHSANTTPRPSVVKVSSSSNVGAETNPTDDVKGKRKTNETTPRDEDLAAVLWLSLSDHSLWVNAELRRALASADDGWLPLSTLHRLSAYFPHVTPSTPESAYVKAIRTHASELLEVRMRVSAPSKAGWYGTNTSASSSSTKEDDTGGYEVRRKDWRDALLRARNSSRHEWESRTVYMEFIPLAHRAIPCIYRFTSSLLSITAGQEQVLTTRIQAISLPAHHLDRPGDTPKPKGFALVTFADEVDATRLAADWPWLPRRAPTSITSEQGAQNGEGESELTHEAAKCGFRVLRKERWDELKEEYLAYRQRLLDEIAHAEASGSNEPRSTVSTHPVPRAEAHRPQGHTDAHAVVESANKPSTAPTSTSAQAHDAELPLDPSAPFPPGCLVYVRHVHPETNKTTLKALFAAHAPGAATALDYVDYNKGMATPG</sequence>
<protein>
    <recommendedName>
        <fullName evidence="4">XRRM domain-containing protein</fullName>
    </recommendedName>
</protein>
<feature type="compositionally biased region" description="Polar residues" evidence="3">
    <location>
        <begin position="338"/>
        <end position="349"/>
    </location>
</feature>
<feature type="region of interest" description="Disordered" evidence="3">
    <location>
        <begin position="278"/>
        <end position="299"/>
    </location>
</feature>
<name>A0AAD7TG16_9APHY</name>
<proteinExistence type="predicted"/>
<dbReference type="Gene3D" id="3.30.70.330">
    <property type="match status" value="1"/>
</dbReference>
<evidence type="ECO:0000256" key="1">
    <source>
        <dbReference type="ARBA" id="ARBA00022884"/>
    </source>
</evidence>
<dbReference type="Pfam" id="PF19977">
    <property type="entry name" value="xRRM"/>
    <property type="match status" value="1"/>
</dbReference>
<feature type="compositionally biased region" description="Polar residues" evidence="3">
    <location>
        <begin position="374"/>
        <end position="386"/>
    </location>
</feature>
<feature type="compositionally biased region" description="Basic and acidic residues" evidence="3">
    <location>
        <begin position="353"/>
        <end position="368"/>
    </location>
</feature>
<dbReference type="InterPro" id="IPR014886">
    <property type="entry name" value="La_xRRM"/>
</dbReference>
<dbReference type="AlphaFoldDB" id="A0AAD7TG16"/>
<feature type="compositionally biased region" description="Polar residues" evidence="3">
    <location>
        <begin position="280"/>
        <end position="289"/>
    </location>
</feature>
<evidence type="ECO:0000256" key="2">
    <source>
        <dbReference type="PROSITE-ProRule" id="PRU01288"/>
    </source>
</evidence>
<dbReference type="GO" id="GO:1990904">
    <property type="term" value="C:ribonucleoprotein complex"/>
    <property type="evidence" value="ECO:0007669"/>
    <property type="project" value="UniProtKB-UniRule"/>
</dbReference>
<evidence type="ECO:0000256" key="3">
    <source>
        <dbReference type="SAM" id="MobiDB-lite"/>
    </source>
</evidence>
<evidence type="ECO:0000313" key="5">
    <source>
        <dbReference type="EMBL" id="KAJ8455570.1"/>
    </source>
</evidence>
<keyword evidence="1 2" id="KW-0694">RNA-binding</keyword>
<dbReference type="PROSITE" id="PS51939">
    <property type="entry name" value="XRRM"/>
    <property type="match status" value="1"/>
</dbReference>
<accession>A0AAD7TG16</accession>
<comment type="caution">
    <text evidence="5">The sequence shown here is derived from an EMBL/GenBank/DDBJ whole genome shotgun (WGS) entry which is preliminary data.</text>
</comment>
<feature type="region of interest" description="Disordered" evidence="3">
    <location>
        <begin position="1"/>
        <end position="61"/>
    </location>
</feature>
<feature type="region of interest" description="Disordered" evidence="3">
    <location>
        <begin position="335"/>
        <end position="396"/>
    </location>
</feature>
<gene>
    <name evidence="5" type="ORF">ONZ51_g12397</name>
</gene>
<organism evidence="5 6">
    <name type="scientific">Trametes cubensis</name>
    <dbReference type="NCBI Taxonomy" id="1111947"/>
    <lineage>
        <taxon>Eukaryota</taxon>
        <taxon>Fungi</taxon>
        <taxon>Dikarya</taxon>
        <taxon>Basidiomycota</taxon>
        <taxon>Agaricomycotina</taxon>
        <taxon>Agaricomycetes</taxon>
        <taxon>Polyporales</taxon>
        <taxon>Polyporaceae</taxon>
        <taxon>Trametes</taxon>
    </lineage>
</organism>
<feature type="compositionally biased region" description="Basic residues" evidence="3">
    <location>
        <begin position="9"/>
        <end position="21"/>
    </location>
</feature>
<reference evidence="5" key="1">
    <citation type="submission" date="2022-11" db="EMBL/GenBank/DDBJ databases">
        <title>Genome Sequence of Cubamyces cubensis.</title>
        <authorList>
            <person name="Buettner E."/>
        </authorList>
    </citation>
    <scope>NUCLEOTIDE SEQUENCE</scope>
    <source>
        <strain evidence="5">MPL-01</strain>
    </source>
</reference>
<feature type="compositionally biased region" description="Basic and acidic residues" evidence="3">
    <location>
        <begin position="48"/>
        <end position="61"/>
    </location>
</feature>
<evidence type="ECO:0000313" key="6">
    <source>
        <dbReference type="Proteomes" id="UP001215151"/>
    </source>
</evidence>
<feature type="compositionally biased region" description="Low complexity" evidence="3">
    <location>
        <begin position="30"/>
        <end position="40"/>
    </location>
</feature>
<dbReference type="InterPro" id="IPR045537">
    <property type="entry name" value="Lar7_xRRM"/>
</dbReference>
<keyword evidence="6" id="KW-1185">Reference proteome</keyword>
<dbReference type="GO" id="GO:0070034">
    <property type="term" value="F:telomerase RNA binding"/>
    <property type="evidence" value="ECO:0007669"/>
    <property type="project" value="InterPro"/>
</dbReference>